<reference evidence="4" key="1">
    <citation type="submission" date="2021-01" db="EMBL/GenBank/DDBJ databases">
        <authorList>
            <person name="Corre E."/>
            <person name="Pelletier E."/>
            <person name="Niang G."/>
            <person name="Scheremetjew M."/>
            <person name="Finn R."/>
            <person name="Kale V."/>
            <person name="Holt S."/>
            <person name="Cochrane G."/>
            <person name="Meng A."/>
            <person name="Brown T."/>
            <person name="Cohen L."/>
        </authorList>
    </citation>
    <scope>NUCLEOTIDE SEQUENCE</scope>
    <source>
        <strain evidence="4">CCMP1452</strain>
    </source>
</reference>
<feature type="region of interest" description="Disordered" evidence="1">
    <location>
        <begin position="331"/>
        <end position="425"/>
    </location>
</feature>
<feature type="compositionally biased region" description="Low complexity" evidence="1">
    <location>
        <begin position="332"/>
        <end position="347"/>
    </location>
</feature>
<dbReference type="SUPFAM" id="SSF90002">
    <property type="entry name" value="Hypothetical protein YjiA, C-terminal domain"/>
    <property type="match status" value="1"/>
</dbReference>
<feature type="compositionally biased region" description="Basic and acidic residues" evidence="1">
    <location>
        <begin position="358"/>
        <end position="372"/>
    </location>
</feature>
<feature type="compositionally biased region" description="Polar residues" evidence="1">
    <location>
        <begin position="374"/>
        <end position="384"/>
    </location>
</feature>
<protein>
    <recommendedName>
        <fullName evidence="3">CobW C-terminal domain-containing protein</fullName>
    </recommendedName>
</protein>
<dbReference type="InterPro" id="IPR027417">
    <property type="entry name" value="P-loop_NTPase"/>
</dbReference>
<dbReference type="EMBL" id="HBHI01001641">
    <property type="protein sequence ID" value="CAD9657008.1"/>
    <property type="molecule type" value="Transcribed_RNA"/>
</dbReference>
<feature type="compositionally biased region" description="Basic and acidic residues" evidence="1">
    <location>
        <begin position="411"/>
        <end position="421"/>
    </location>
</feature>
<evidence type="ECO:0000313" key="4">
    <source>
        <dbReference type="EMBL" id="CAD9657008.1"/>
    </source>
</evidence>
<keyword evidence="2" id="KW-1133">Transmembrane helix</keyword>
<dbReference type="PANTHER" id="PTHR43603:SF1">
    <property type="entry name" value="ZINC-REGULATED GTPASE METALLOPROTEIN ACTIVATOR 1"/>
    <property type="match status" value="1"/>
</dbReference>
<dbReference type="SUPFAM" id="SSF52540">
    <property type="entry name" value="P-loop containing nucleoside triphosphate hydrolases"/>
    <property type="match status" value="1"/>
</dbReference>
<proteinExistence type="predicted"/>
<dbReference type="InterPro" id="IPR051927">
    <property type="entry name" value="Zn_Chap_cDPG_Synth"/>
</dbReference>
<feature type="compositionally biased region" description="Basic and acidic residues" evidence="1">
    <location>
        <begin position="385"/>
        <end position="396"/>
    </location>
</feature>
<evidence type="ECO:0000259" key="3">
    <source>
        <dbReference type="SMART" id="SM00833"/>
    </source>
</evidence>
<name>A0A7S2R1L9_9STRA</name>
<keyword evidence="2" id="KW-0812">Transmembrane</keyword>
<dbReference type="InterPro" id="IPR003495">
    <property type="entry name" value="CobW/HypB/UreG_nucleotide-bd"/>
</dbReference>
<evidence type="ECO:0000256" key="1">
    <source>
        <dbReference type="SAM" id="MobiDB-lite"/>
    </source>
</evidence>
<gene>
    <name evidence="4" type="ORF">EANT1437_LOCUS807</name>
</gene>
<dbReference type="InterPro" id="IPR011629">
    <property type="entry name" value="CobW-like_C"/>
</dbReference>
<accession>A0A7S2R1L9</accession>
<organism evidence="4">
    <name type="scientific">Eucampia antarctica</name>
    <dbReference type="NCBI Taxonomy" id="49252"/>
    <lineage>
        <taxon>Eukaryota</taxon>
        <taxon>Sar</taxon>
        <taxon>Stramenopiles</taxon>
        <taxon>Ochrophyta</taxon>
        <taxon>Bacillariophyta</taxon>
        <taxon>Mediophyceae</taxon>
        <taxon>Biddulphiophycidae</taxon>
        <taxon>Hemiaulales</taxon>
        <taxon>Hemiaulaceae</taxon>
        <taxon>Eucampia</taxon>
    </lineage>
</organism>
<feature type="domain" description="CobW C-terminal" evidence="3">
    <location>
        <begin position="432"/>
        <end position="600"/>
    </location>
</feature>
<dbReference type="Pfam" id="PF02492">
    <property type="entry name" value="cobW"/>
    <property type="match status" value="1"/>
</dbReference>
<dbReference type="AlphaFoldDB" id="A0A7S2R1L9"/>
<keyword evidence="2" id="KW-0472">Membrane</keyword>
<dbReference type="Gene3D" id="3.40.50.300">
    <property type="entry name" value="P-loop containing nucleotide triphosphate hydrolases"/>
    <property type="match status" value="1"/>
</dbReference>
<dbReference type="SMART" id="SM00833">
    <property type="entry name" value="CobW_C"/>
    <property type="match status" value="1"/>
</dbReference>
<dbReference type="Pfam" id="PF07683">
    <property type="entry name" value="CobW_C"/>
    <property type="match status" value="1"/>
</dbReference>
<feature type="transmembrane region" description="Helical" evidence="2">
    <location>
        <begin position="12"/>
        <end position="33"/>
    </location>
</feature>
<sequence length="652" mass="71267">MIQGKGLQRHLKSVVIAITMVLMCSSSLLRVYAGRSSRRNVVAFSSMLDRSMMSSRSRITNSRAPLVVSSSIGFSSPLSLGWHSVGVGSDLKMSTSITNTDITDGGKMEAIPITLLAGFLGSGKTSTLKHLLENKEGVRIGVIVNDVASVNIDNKLISREAGDTVELQNGCACCSLADELLTSVEIVTDNGKRPFDAIIVELSGIADPVAVTKNWEAATLTKHPATKLAKVSRVVTLIDSCTFGTDWMTWDSSGDREGWVDPGDECAAAGKVPELLVEQVEAADLLLINKVDLAGAEQVEVASTLAKALNDKAQIFEVKYGAISPQQILGNTLLPTPNTDDATTTNTDDCDDPTCTDNTHDHSHGKDEHEDASSDCSDPTTCNDPTHDHSHNHEHDVDGEESDCSDPTCDDPTHDHSHSQNEHQTSADKLGITNFVYKASVPFFANRLLVLLSSWPVPIKDELDLGQINKAAKEGYDMDDEDNDTSGGKSPFTGVLRSKGFCWLAPTAWTGLTEDTWRHDTAMYWSHAGKHFGINTAGKWWGTLTKEQMKQYFANNEKEYNRIIDEDWVTEQWGDRRQELVFIGTGIDEKEITEALNDCLCTDEEMKQYESSLRNLIDTTFTTEAIRSDDPDGPSLFDVGGTDHMDLNVRGD</sequence>
<dbReference type="CDD" id="cd03112">
    <property type="entry name" value="CobW-like"/>
    <property type="match status" value="1"/>
</dbReference>
<dbReference type="PANTHER" id="PTHR43603">
    <property type="entry name" value="COBW DOMAIN-CONTAINING PROTEIN DDB_G0274527"/>
    <property type="match status" value="1"/>
</dbReference>
<evidence type="ECO:0000256" key="2">
    <source>
        <dbReference type="SAM" id="Phobius"/>
    </source>
</evidence>